<evidence type="ECO:0000256" key="1">
    <source>
        <dbReference type="SAM" id="MobiDB-lite"/>
    </source>
</evidence>
<feature type="region of interest" description="Disordered" evidence="1">
    <location>
        <begin position="172"/>
        <end position="223"/>
    </location>
</feature>
<accession>A0A0D3JNR1</accession>
<proteinExistence type="predicted"/>
<feature type="compositionally biased region" description="Basic and acidic residues" evidence="1">
    <location>
        <begin position="92"/>
        <end position="105"/>
    </location>
</feature>
<dbReference type="KEGG" id="ehx:EMIHUDRAFT_435279"/>
<dbReference type="Proteomes" id="UP000013827">
    <property type="component" value="Unassembled WGS sequence"/>
</dbReference>
<evidence type="ECO:0000313" key="3">
    <source>
        <dbReference type="Proteomes" id="UP000013827"/>
    </source>
</evidence>
<feature type="region of interest" description="Disordered" evidence="1">
    <location>
        <begin position="74"/>
        <end position="137"/>
    </location>
</feature>
<dbReference type="GeneID" id="17270692"/>
<sequence length="223" mass="23343">MAAVSRLIAPKSLTDEAANAKRLTDHSKWGRVKKALESGKEKKVSPKEIVDYWQESMPKVSSYNGVAALLGDNEAAANDVPDSPPHRRRGGSKIERTSSFEDPDGKLPAPPSDRPRGFEPAAAPPAPQPEPDSRPAAWVTAALAAESCKGGQALHPAEQAVAQLMLSLEAERERASALQAKAAEAPEQAKAPGPIAKALSTILSPGKGKESDDGAASSPSVVY</sequence>
<dbReference type="EnsemblProtists" id="EOD25146">
    <property type="protein sequence ID" value="EOD25146"/>
    <property type="gene ID" value="EMIHUDRAFT_435279"/>
</dbReference>
<name>A0A0D3JNR1_EMIH1</name>
<evidence type="ECO:0000313" key="2">
    <source>
        <dbReference type="EnsemblProtists" id="EOD25146"/>
    </source>
</evidence>
<reference evidence="2" key="2">
    <citation type="submission" date="2024-10" db="UniProtKB">
        <authorList>
            <consortium name="EnsemblProtists"/>
        </authorList>
    </citation>
    <scope>IDENTIFICATION</scope>
</reference>
<dbReference type="HOGENOM" id="CLU_1242075_0_0_1"/>
<organism evidence="2 3">
    <name type="scientific">Emiliania huxleyi (strain CCMP1516)</name>
    <dbReference type="NCBI Taxonomy" id="280463"/>
    <lineage>
        <taxon>Eukaryota</taxon>
        <taxon>Haptista</taxon>
        <taxon>Haptophyta</taxon>
        <taxon>Prymnesiophyceae</taxon>
        <taxon>Isochrysidales</taxon>
        <taxon>Noelaerhabdaceae</taxon>
        <taxon>Emiliania</taxon>
    </lineage>
</organism>
<protein>
    <submittedName>
        <fullName evidence="2">Uncharacterized protein</fullName>
    </submittedName>
</protein>
<dbReference type="PaxDb" id="2903-EOD25146"/>
<dbReference type="AlphaFoldDB" id="A0A0D3JNR1"/>
<keyword evidence="3" id="KW-1185">Reference proteome</keyword>
<dbReference type="RefSeq" id="XP_005777575.1">
    <property type="nucleotide sequence ID" value="XM_005777518.1"/>
</dbReference>
<feature type="compositionally biased region" description="Low complexity" evidence="1">
    <location>
        <begin position="176"/>
        <end position="192"/>
    </location>
</feature>
<reference evidence="3" key="1">
    <citation type="journal article" date="2013" name="Nature">
        <title>Pan genome of the phytoplankton Emiliania underpins its global distribution.</title>
        <authorList>
            <person name="Read B.A."/>
            <person name="Kegel J."/>
            <person name="Klute M.J."/>
            <person name="Kuo A."/>
            <person name="Lefebvre S.C."/>
            <person name="Maumus F."/>
            <person name="Mayer C."/>
            <person name="Miller J."/>
            <person name="Monier A."/>
            <person name="Salamov A."/>
            <person name="Young J."/>
            <person name="Aguilar M."/>
            <person name="Claverie J.M."/>
            <person name="Frickenhaus S."/>
            <person name="Gonzalez K."/>
            <person name="Herman E.K."/>
            <person name="Lin Y.C."/>
            <person name="Napier J."/>
            <person name="Ogata H."/>
            <person name="Sarno A.F."/>
            <person name="Shmutz J."/>
            <person name="Schroeder D."/>
            <person name="de Vargas C."/>
            <person name="Verret F."/>
            <person name="von Dassow P."/>
            <person name="Valentin K."/>
            <person name="Van de Peer Y."/>
            <person name="Wheeler G."/>
            <person name="Dacks J.B."/>
            <person name="Delwiche C.F."/>
            <person name="Dyhrman S.T."/>
            <person name="Glockner G."/>
            <person name="John U."/>
            <person name="Richards T."/>
            <person name="Worden A.Z."/>
            <person name="Zhang X."/>
            <person name="Grigoriev I.V."/>
            <person name="Allen A.E."/>
            <person name="Bidle K."/>
            <person name="Borodovsky M."/>
            <person name="Bowler C."/>
            <person name="Brownlee C."/>
            <person name="Cock J.M."/>
            <person name="Elias M."/>
            <person name="Gladyshev V.N."/>
            <person name="Groth M."/>
            <person name="Guda C."/>
            <person name="Hadaegh A."/>
            <person name="Iglesias-Rodriguez M.D."/>
            <person name="Jenkins J."/>
            <person name="Jones B.M."/>
            <person name="Lawson T."/>
            <person name="Leese F."/>
            <person name="Lindquist E."/>
            <person name="Lobanov A."/>
            <person name="Lomsadze A."/>
            <person name="Malik S.B."/>
            <person name="Marsh M.E."/>
            <person name="Mackinder L."/>
            <person name="Mock T."/>
            <person name="Mueller-Roeber B."/>
            <person name="Pagarete A."/>
            <person name="Parker M."/>
            <person name="Probert I."/>
            <person name="Quesneville H."/>
            <person name="Raines C."/>
            <person name="Rensing S.A."/>
            <person name="Riano-Pachon D.M."/>
            <person name="Richier S."/>
            <person name="Rokitta S."/>
            <person name="Shiraiwa Y."/>
            <person name="Soanes D.M."/>
            <person name="van der Giezen M."/>
            <person name="Wahlund T.M."/>
            <person name="Williams B."/>
            <person name="Wilson W."/>
            <person name="Wolfe G."/>
            <person name="Wurch L.L."/>
        </authorList>
    </citation>
    <scope>NUCLEOTIDE SEQUENCE</scope>
</reference>